<dbReference type="CDD" id="cd00165">
    <property type="entry name" value="S4"/>
    <property type="match status" value="1"/>
</dbReference>
<dbReference type="CDD" id="cd02869">
    <property type="entry name" value="PseudoU_synth_RluA_like"/>
    <property type="match status" value="1"/>
</dbReference>
<reference evidence="12 13" key="1">
    <citation type="submission" date="2019-09" db="EMBL/GenBank/DDBJ databases">
        <title>Identification of Malikia spinosa a prominent benzene-, toluene-, and ethylbenzene-degrading bacterium: enrichment, isolation and whole genome sequencing.</title>
        <authorList>
            <person name="Tancsics A."/>
            <person name="Revesz F."/>
            <person name="Kriszt B."/>
        </authorList>
    </citation>
    <scope>NUCLEOTIDE SEQUENCE [LARGE SCALE GENOMIC DNA]</scope>
    <source>
        <strain evidence="12 13">AB6</strain>
    </source>
</reference>
<evidence type="ECO:0000256" key="1">
    <source>
        <dbReference type="ARBA" id="ARBA00000381"/>
    </source>
</evidence>
<feature type="active site" evidence="7">
    <location>
        <position position="161"/>
    </location>
</feature>
<dbReference type="InterPro" id="IPR050188">
    <property type="entry name" value="RluA_PseudoU_synthase"/>
</dbReference>
<dbReference type="Proteomes" id="UP000481947">
    <property type="component" value="Unassembled WGS sequence"/>
</dbReference>
<dbReference type="PANTHER" id="PTHR21600:SF92">
    <property type="entry name" value="RIBOSOMAL LARGE SUBUNIT PSEUDOURIDINE SYNTHASE C"/>
    <property type="match status" value="1"/>
</dbReference>
<dbReference type="InterPro" id="IPR006145">
    <property type="entry name" value="PsdUridine_synth_RsuA/RluA"/>
</dbReference>
<dbReference type="Pfam" id="PF00849">
    <property type="entry name" value="PseudoU_synth_2"/>
    <property type="match status" value="1"/>
</dbReference>
<dbReference type="InterPro" id="IPR002942">
    <property type="entry name" value="S4_RNA-bd"/>
</dbReference>
<evidence type="ECO:0000259" key="11">
    <source>
        <dbReference type="SMART" id="SM00363"/>
    </source>
</evidence>
<dbReference type="RefSeq" id="WP_161124269.1">
    <property type="nucleotide sequence ID" value="NZ_VYSB01000002.1"/>
</dbReference>
<comment type="caution">
    <text evidence="12">The sequence shown here is derived from an EMBL/GenBank/DDBJ whole genome shotgun (WGS) entry which is preliminary data.</text>
</comment>
<feature type="domain" description="RNA-binding S4" evidence="11">
    <location>
        <begin position="40"/>
        <end position="101"/>
    </location>
</feature>
<dbReference type="EC" id="5.4.99.-" evidence="9"/>
<evidence type="ECO:0000256" key="9">
    <source>
        <dbReference type="RuleBase" id="RU362028"/>
    </source>
</evidence>
<dbReference type="GO" id="GO:0000455">
    <property type="term" value="P:enzyme-directed rRNA pseudouridine synthesis"/>
    <property type="evidence" value="ECO:0007669"/>
    <property type="project" value="TreeGrafter"/>
</dbReference>
<evidence type="ECO:0000256" key="8">
    <source>
        <dbReference type="PROSITE-ProRule" id="PRU00182"/>
    </source>
</evidence>
<evidence type="ECO:0000256" key="2">
    <source>
        <dbReference type="ARBA" id="ARBA00002876"/>
    </source>
</evidence>
<evidence type="ECO:0000313" key="12">
    <source>
        <dbReference type="EMBL" id="MYZ51137.1"/>
    </source>
</evidence>
<dbReference type="EMBL" id="VYSB01000002">
    <property type="protein sequence ID" value="MYZ51137.1"/>
    <property type="molecule type" value="Genomic_DNA"/>
</dbReference>
<name>A0A7C9MTM5_9BURK</name>
<dbReference type="InterPro" id="IPR006224">
    <property type="entry name" value="PsdUridine_synth_RluA-like_CS"/>
</dbReference>
<dbReference type="GO" id="GO:0160141">
    <property type="term" value="F:23S rRNA pseudouridine(955/2504/2580) synthase activity"/>
    <property type="evidence" value="ECO:0007669"/>
    <property type="project" value="UniProtKB-EC"/>
</dbReference>
<dbReference type="InterPro" id="IPR020103">
    <property type="entry name" value="PsdUridine_synth_cat_dom_sf"/>
</dbReference>
<dbReference type="InterPro" id="IPR036986">
    <property type="entry name" value="S4_RNA-bd_sf"/>
</dbReference>
<dbReference type="Gene3D" id="3.10.290.10">
    <property type="entry name" value="RNA-binding S4 domain"/>
    <property type="match status" value="1"/>
</dbReference>
<proteinExistence type="inferred from homology"/>
<evidence type="ECO:0000256" key="7">
    <source>
        <dbReference type="PIRSR" id="PIRSR606225-1"/>
    </source>
</evidence>
<comment type="similarity">
    <text evidence="3 9">Belongs to the pseudouridine synthase RluA family.</text>
</comment>
<organism evidence="12 13">
    <name type="scientific">Malikia spinosa</name>
    <dbReference type="NCBI Taxonomy" id="86180"/>
    <lineage>
        <taxon>Bacteria</taxon>
        <taxon>Pseudomonadati</taxon>
        <taxon>Pseudomonadota</taxon>
        <taxon>Betaproteobacteria</taxon>
        <taxon>Burkholderiales</taxon>
        <taxon>Comamonadaceae</taxon>
        <taxon>Malikia</taxon>
    </lineage>
</organism>
<comment type="catalytic activity">
    <reaction evidence="9">
        <text>a uridine in RNA = a pseudouridine in RNA</text>
        <dbReference type="Rhea" id="RHEA:48348"/>
        <dbReference type="Rhea" id="RHEA-COMP:12068"/>
        <dbReference type="Rhea" id="RHEA-COMP:12069"/>
        <dbReference type="ChEBI" id="CHEBI:65314"/>
        <dbReference type="ChEBI" id="CHEBI:65315"/>
    </reaction>
</comment>
<dbReference type="Pfam" id="PF01479">
    <property type="entry name" value="S4"/>
    <property type="match status" value="1"/>
</dbReference>
<dbReference type="PROSITE" id="PS50889">
    <property type="entry name" value="S4"/>
    <property type="match status" value="1"/>
</dbReference>
<protein>
    <recommendedName>
        <fullName evidence="9">Pseudouridine synthase</fullName>
        <ecNumber evidence="9">5.4.99.-</ecNumber>
    </recommendedName>
</protein>
<dbReference type="Gene3D" id="3.30.2350.10">
    <property type="entry name" value="Pseudouridine synthase"/>
    <property type="match status" value="1"/>
</dbReference>
<dbReference type="NCBIfam" id="TIGR00005">
    <property type="entry name" value="rluA_subfam"/>
    <property type="match status" value="1"/>
</dbReference>
<evidence type="ECO:0000256" key="4">
    <source>
        <dbReference type="ARBA" id="ARBA00022552"/>
    </source>
</evidence>
<gene>
    <name evidence="12" type="ORF">F5985_03040</name>
</gene>
<evidence type="ECO:0000256" key="6">
    <source>
        <dbReference type="ARBA" id="ARBA00023235"/>
    </source>
</evidence>
<evidence type="ECO:0000313" key="13">
    <source>
        <dbReference type="Proteomes" id="UP000481947"/>
    </source>
</evidence>
<dbReference type="InterPro" id="IPR006225">
    <property type="entry name" value="PsdUridine_synth_RluC/D"/>
</dbReference>
<keyword evidence="4" id="KW-0698">rRNA processing</keyword>
<keyword evidence="6 9" id="KW-0413">Isomerase</keyword>
<keyword evidence="5 8" id="KW-0694">RNA-binding</keyword>
<comment type="catalytic activity">
    <reaction evidence="1">
        <text>uridine(955/2504/2580) in 23S rRNA = pseudouridine(955/2504/2580) in 23S rRNA</text>
        <dbReference type="Rhea" id="RHEA:42528"/>
        <dbReference type="Rhea" id="RHEA-COMP:10099"/>
        <dbReference type="Rhea" id="RHEA-COMP:10100"/>
        <dbReference type="ChEBI" id="CHEBI:65314"/>
        <dbReference type="ChEBI" id="CHEBI:65315"/>
        <dbReference type="EC" id="5.4.99.24"/>
    </reaction>
</comment>
<dbReference type="SUPFAM" id="SSF55174">
    <property type="entry name" value="Alpha-L RNA-binding motif"/>
    <property type="match status" value="1"/>
</dbReference>
<evidence type="ECO:0000256" key="5">
    <source>
        <dbReference type="ARBA" id="ARBA00022884"/>
    </source>
</evidence>
<accession>A0A7C9MTM5</accession>
<dbReference type="AlphaFoldDB" id="A0A7C9MTM5"/>
<evidence type="ECO:0000256" key="10">
    <source>
        <dbReference type="SAM" id="MobiDB-lite"/>
    </source>
</evidence>
<dbReference type="SMART" id="SM00363">
    <property type="entry name" value="S4"/>
    <property type="match status" value="1"/>
</dbReference>
<feature type="region of interest" description="Disordered" evidence="10">
    <location>
        <begin position="1"/>
        <end position="25"/>
    </location>
</feature>
<comment type="function">
    <text evidence="2">Responsible for synthesis of pseudouridine from uracil at positions 955, 2504 and 2580 in 23S ribosomal RNA.</text>
</comment>
<dbReference type="SUPFAM" id="SSF55120">
    <property type="entry name" value="Pseudouridine synthase"/>
    <property type="match status" value="1"/>
</dbReference>
<evidence type="ECO:0000256" key="3">
    <source>
        <dbReference type="ARBA" id="ARBA00010876"/>
    </source>
</evidence>
<sequence>MRELLAGFPASLATPHSPHPAMASTPQVRHYTVDAESAGQRLDNFLLRELKGVPKTHVYRIIRSGEVRINKGRAQADTRLQADDLIRVPPIRLSEKIEAKQENPAPAREFPVLFEDAAFMAINKPAGVAVHGGSGVSFGVIEQLRQARPGLPLLELVHRLDRETSGILLVAKKRSALKALQDQFRERETAKTYLALVKGAWPANKKVIDQPLHKYLLPDGERRVRVTHADDPDGMRSITLVKVLGQVRPPAGWTDGAPPLLSLLAVTIKTGRTHQIRVHLASAGHPIAGDDKYGDFDLNRALQRNGLKRMFLHAWQLGVTHPVLQSPLQLQADLPPELKGWGDVADFFV</sequence>
<dbReference type="GO" id="GO:0003723">
    <property type="term" value="F:RNA binding"/>
    <property type="evidence" value="ECO:0007669"/>
    <property type="project" value="UniProtKB-KW"/>
</dbReference>
<dbReference type="PROSITE" id="PS01129">
    <property type="entry name" value="PSI_RLU"/>
    <property type="match status" value="1"/>
</dbReference>
<dbReference type="PANTHER" id="PTHR21600">
    <property type="entry name" value="MITOCHONDRIAL RNA PSEUDOURIDINE SYNTHASE"/>
    <property type="match status" value="1"/>
</dbReference>